<reference evidence="1 2" key="1">
    <citation type="submission" date="2020-08" db="EMBL/GenBank/DDBJ databases">
        <title>Genomic Encyclopedia of Archaeal and Bacterial Type Strains, Phase II (KMG-II): from individual species to whole genera.</title>
        <authorList>
            <person name="Goeker M."/>
        </authorList>
    </citation>
    <scope>NUCLEOTIDE SEQUENCE [LARGE SCALE GENOMIC DNA]</scope>
    <source>
        <strain evidence="1 2">5AG</strain>
    </source>
</reference>
<evidence type="ECO:0000313" key="1">
    <source>
        <dbReference type="EMBL" id="MBB3330623.1"/>
    </source>
</evidence>
<dbReference type="AlphaFoldDB" id="A0A7W5PAF1"/>
<proteinExistence type="predicted"/>
<dbReference type="Gene3D" id="3.55.40.10">
    <property type="entry name" value="minor pseudopilin epsh domain"/>
    <property type="match status" value="1"/>
</dbReference>
<comment type="caution">
    <text evidence="1">The sequence shown here is derived from an EMBL/GenBank/DDBJ whole genome shotgun (WGS) entry which is preliminary data.</text>
</comment>
<name>A0A7W5PAF1_9GAMM</name>
<accession>A0A7W5PAF1</accession>
<dbReference type="Proteomes" id="UP000553442">
    <property type="component" value="Unassembled WGS sequence"/>
</dbReference>
<protein>
    <recommendedName>
        <fullName evidence="3">Type II secretion system protein GspH</fullName>
    </recommendedName>
</protein>
<gene>
    <name evidence="1" type="ORF">BDK63_001491</name>
</gene>
<sequence length="136" mass="14806">MAASLAVAWLDRSLGQPLEVATERLQRDLASAGEQAWLGGRVIGWRPDATGYRFMALHQGRWIPLGERTLRPVHWPEGLTLEAPRAREADVMPAWIWWPDGEIAGSEITLRLGTGAARIAPPTLGPGAPAGPQVMR</sequence>
<dbReference type="EMBL" id="JACHZF010000009">
    <property type="protein sequence ID" value="MBB3330623.1"/>
    <property type="molecule type" value="Genomic_DNA"/>
</dbReference>
<evidence type="ECO:0008006" key="3">
    <source>
        <dbReference type="Google" id="ProtNLM"/>
    </source>
</evidence>
<organism evidence="1 2">
    <name type="scientific">Halomonas campaniensis</name>
    <dbReference type="NCBI Taxonomy" id="213554"/>
    <lineage>
        <taxon>Bacteria</taxon>
        <taxon>Pseudomonadati</taxon>
        <taxon>Pseudomonadota</taxon>
        <taxon>Gammaproteobacteria</taxon>
        <taxon>Oceanospirillales</taxon>
        <taxon>Halomonadaceae</taxon>
        <taxon>Halomonas</taxon>
    </lineage>
</organism>
<keyword evidence="2" id="KW-1185">Reference proteome</keyword>
<evidence type="ECO:0000313" key="2">
    <source>
        <dbReference type="Proteomes" id="UP000553442"/>
    </source>
</evidence>